<keyword evidence="2" id="KW-1185">Reference proteome</keyword>
<gene>
    <name evidence="1" type="ORF">FF38_13301</name>
</gene>
<proteinExistence type="predicted"/>
<comment type="caution">
    <text evidence="1">The sequence shown here is derived from an EMBL/GenBank/DDBJ whole genome shotgun (WGS) entry which is preliminary data.</text>
</comment>
<protein>
    <recommendedName>
        <fullName evidence="3">F-box domain-containing protein</fullName>
    </recommendedName>
</protein>
<sequence length="172" mass="20233">MIMFVLCEYYENESYKEALSGKCLKNVSILMNIPNKTLLDLNDDCLMEILQYLTIQETFHVMSLHSRFQDVTYERIAQVKHFEVNFRELPEFTTWQLEIIGQNLKSLYISAGYSLPTDLILQYLKPICSQATHLNTLKLHYFQFDEECQKCLLALAPQIQDLNLNYCQLTDE</sequence>
<accession>A0A0L0C781</accession>
<dbReference type="Proteomes" id="UP000037069">
    <property type="component" value="Unassembled WGS sequence"/>
</dbReference>
<evidence type="ECO:0000313" key="1">
    <source>
        <dbReference type="EMBL" id="KNC27289.1"/>
    </source>
</evidence>
<dbReference type="InterPro" id="IPR032675">
    <property type="entry name" value="LRR_dom_sf"/>
</dbReference>
<reference evidence="1 2" key="1">
    <citation type="journal article" date="2015" name="Nat. Commun.">
        <title>Lucilia cuprina genome unlocks parasitic fly biology to underpin future interventions.</title>
        <authorList>
            <person name="Anstead C.A."/>
            <person name="Korhonen P.K."/>
            <person name="Young N.D."/>
            <person name="Hall R.S."/>
            <person name="Jex A.R."/>
            <person name="Murali S.C."/>
            <person name="Hughes D.S."/>
            <person name="Lee S.F."/>
            <person name="Perry T."/>
            <person name="Stroehlein A.J."/>
            <person name="Ansell B.R."/>
            <person name="Breugelmans B."/>
            <person name="Hofmann A."/>
            <person name="Qu J."/>
            <person name="Dugan S."/>
            <person name="Lee S.L."/>
            <person name="Chao H."/>
            <person name="Dinh H."/>
            <person name="Han Y."/>
            <person name="Doddapaneni H.V."/>
            <person name="Worley K.C."/>
            <person name="Muzny D.M."/>
            <person name="Ioannidis P."/>
            <person name="Waterhouse R.M."/>
            <person name="Zdobnov E.M."/>
            <person name="James P.J."/>
            <person name="Bagnall N.H."/>
            <person name="Kotze A.C."/>
            <person name="Gibbs R.A."/>
            <person name="Richards S."/>
            <person name="Batterham P."/>
            <person name="Gasser R.B."/>
        </authorList>
    </citation>
    <scope>NUCLEOTIDE SEQUENCE [LARGE SCALE GENOMIC DNA]</scope>
    <source>
        <strain evidence="1 2">LS</strain>
        <tissue evidence="1">Full body</tissue>
    </source>
</reference>
<dbReference type="AlphaFoldDB" id="A0A0L0C781"/>
<dbReference type="OrthoDB" id="549243at2759"/>
<organism evidence="1 2">
    <name type="scientific">Lucilia cuprina</name>
    <name type="common">Green bottle fly</name>
    <name type="synonym">Australian sheep blowfly</name>
    <dbReference type="NCBI Taxonomy" id="7375"/>
    <lineage>
        <taxon>Eukaryota</taxon>
        <taxon>Metazoa</taxon>
        <taxon>Ecdysozoa</taxon>
        <taxon>Arthropoda</taxon>
        <taxon>Hexapoda</taxon>
        <taxon>Insecta</taxon>
        <taxon>Pterygota</taxon>
        <taxon>Neoptera</taxon>
        <taxon>Endopterygota</taxon>
        <taxon>Diptera</taxon>
        <taxon>Brachycera</taxon>
        <taxon>Muscomorpha</taxon>
        <taxon>Oestroidea</taxon>
        <taxon>Calliphoridae</taxon>
        <taxon>Luciliinae</taxon>
        <taxon>Lucilia</taxon>
    </lineage>
</organism>
<dbReference type="EMBL" id="JRES01000914">
    <property type="protein sequence ID" value="KNC27289.1"/>
    <property type="molecule type" value="Genomic_DNA"/>
</dbReference>
<evidence type="ECO:0000313" key="2">
    <source>
        <dbReference type="Proteomes" id="UP000037069"/>
    </source>
</evidence>
<dbReference type="Gene3D" id="3.80.10.10">
    <property type="entry name" value="Ribonuclease Inhibitor"/>
    <property type="match status" value="1"/>
</dbReference>
<dbReference type="SUPFAM" id="SSF52047">
    <property type="entry name" value="RNI-like"/>
    <property type="match status" value="1"/>
</dbReference>
<name>A0A0L0C781_LUCCU</name>
<evidence type="ECO:0008006" key="3">
    <source>
        <dbReference type="Google" id="ProtNLM"/>
    </source>
</evidence>